<organism evidence="1 2">
    <name type="scientific">Luteolibacter flavescens</name>
    <dbReference type="NCBI Taxonomy" id="1859460"/>
    <lineage>
        <taxon>Bacteria</taxon>
        <taxon>Pseudomonadati</taxon>
        <taxon>Verrucomicrobiota</taxon>
        <taxon>Verrucomicrobiia</taxon>
        <taxon>Verrucomicrobiales</taxon>
        <taxon>Verrucomicrobiaceae</taxon>
        <taxon>Luteolibacter</taxon>
    </lineage>
</organism>
<evidence type="ECO:0008006" key="3">
    <source>
        <dbReference type="Google" id="ProtNLM"/>
    </source>
</evidence>
<protein>
    <recommendedName>
        <fullName evidence="3">RNA polymerase subunit sigma-24</fullName>
    </recommendedName>
</protein>
<gene>
    <name evidence="1" type="ORF">OKA04_00530</name>
</gene>
<accession>A0ABT3FHZ8</accession>
<comment type="caution">
    <text evidence="1">The sequence shown here is derived from an EMBL/GenBank/DDBJ whole genome shotgun (WGS) entry which is preliminary data.</text>
</comment>
<evidence type="ECO:0000313" key="2">
    <source>
        <dbReference type="Proteomes" id="UP001207930"/>
    </source>
</evidence>
<dbReference type="EMBL" id="JAPDDS010000001">
    <property type="protein sequence ID" value="MCW1883193.1"/>
    <property type="molecule type" value="Genomic_DNA"/>
</dbReference>
<sequence>MNATTGFTNPADRHVEGAFPATAWSMLRQMGSEIPEEERIGWERLARAYWQPLYFFLRRRGADHHAAADEVQGFFAHLLSREFVRRIERGNGLFRSFLLTSLQNWRADQRRFAVAQKRGGGMAPLPLHELEAVSALPVATDASPEEAFDRRWARALYDNSLAALQARLESRGRGLLFSALKGLFTGQTTDQYQEIATRLNMSGGAVKQAALELRREFSGVLHEEIRRTVTDEALVDEELRYLLKLLRG</sequence>
<evidence type="ECO:0000313" key="1">
    <source>
        <dbReference type="EMBL" id="MCW1883193.1"/>
    </source>
</evidence>
<dbReference type="Gene3D" id="1.10.1740.10">
    <property type="match status" value="1"/>
</dbReference>
<dbReference type="RefSeq" id="WP_264499156.1">
    <property type="nucleotide sequence ID" value="NZ_JAPDDS010000001.1"/>
</dbReference>
<dbReference type="Proteomes" id="UP001207930">
    <property type="component" value="Unassembled WGS sequence"/>
</dbReference>
<reference evidence="1 2" key="1">
    <citation type="submission" date="2022-10" db="EMBL/GenBank/DDBJ databases">
        <title>Luteolibacter flavescens strain MCCC 1K03193, whole genome shotgun sequencing project.</title>
        <authorList>
            <person name="Zhao G."/>
            <person name="Shen L."/>
        </authorList>
    </citation>
    <scope>NUCLEOTIDE SEQUENCE [LARGE SCALE GENOMIC DNA]</scope>
    <source>
        <strain evidence="1 2">MCCC 1K03193</strain>
    </source>
</reference>
<name>A0ABT3FHZ8_9BACT</name>
<keyword evidence="2" id="KW-1185">Reference proteome</keyword>
<proteinExistence type="predicted"/>